<feature type="signal peptide" evidence="2">
    <location>
        <begin position="1"/>
        <end position="32"/>
    </location>
</feature>
<feature type="region of interest" description="Disordered" evidence="1">
    <location>
        <begin position="184"/>
        <end position="205"/>
    </location>
</feature>
<dbReference type="Proteomes" id="UP000755104">
    <property type="component" value="Unassembled WGS sequence"/>
</dbReference>
<evidence type="ECO:0000313" key="4">
    <source>
        <dbReference type="Proteomes" id="UP000755104"/>
    </source>
</evidence>
<gene>
    <name evidence="3" type="ORF">K3174_04535</name>
</gene>
<organism evidence="3 4">
    <name type="scientific">Qipengyuania qiaonensis</name>
    <dbReference type="NCBI Taxonomy" id="2867240"/>
    <lineage>
        <taxon>Bacteria</taxon>
        <taxon>Pseudomonadati</taxon>
        <taxon>Pseudomonadota</taxon>
        <taxon>Alphaproteobacteria</taxon>
        <taxon>Sphingomonadales</taxon>
        <taxon>Erythrobacteraceae</taxon>
        <taxon>Qipengyuania</taxon>
    </lineage>
</organism>
<dbReference type="RefSeq" id="WP_221556060.1">
    <property type="nucleotide sequence ID" value="NZ_JAIGNO010000002.1"/>
</dbReference>
<evidence type="ECO:0000313" key="3">
    <source>
        <dbReference type="EMBL" id="MBX7481786.1"/>
    </source>
</evidence>
<evidence type="ECO:0008006" key="5">
    <source>
        <dbReference type="Google" id="ProtNLM"/>
    </source>
</evidence>
<proteinExistence type="predicted"/>
<comment type="caution">
    <text evidence="3">The sequence shown here is derived from an EMBL/GenBank/DDBJ whole genome shotgun (WGS) entry which is preliminary data.</text>
</comment>
<keyword evidence="4" id="KW-1185">Reference proteome</keyword>
<dbReference type="EMBL" id="JAIGNO010000002">
    <property type="protein sequence ID" value="MBX7481786.1"/>
    <property type="molecule type" value="Genomic_DNA"/>
</dbReference>
<accession>A0ABS7J679</accession>
<feature type="chain" id="PRO_5046269076" description="Porin" evidence="2">
    <location>
        <begin position="33"/>
        <end position="254"/>
    </location>
</feature>
<reference evidence="3 4" key="1">
    <citation type="submission" date="2021-08" db="EMBL/GenBank/DDBJ databases">
        <title>Comparative Genomics Analysis of the Genus Qipengyuania Reveals Extensive Genetic Diversity and Metabolic Versatility, Including the Description of Fifteen Novel Species.</title>
        <authorList>
            <person name="Liu Y."/>
        </authorList>
    </citation>
    <scope>NUCLEOTIDE SEQUENCE [LARGE SCALE GENOMIC DNA]</scope>
    <source>
        <strain evidence="3 4">6D47A</strain>
    </source>
</reference>
<sequence length="254" mass="26584">MARSVKSQGKARFVSAALAAAGLALTIPVAGLAVVQTGAAAELPEDISYLPFTPAKVDPQLAARVAAIMGEDGLRFTPASKPALNKDRTVTVAVRVDDATARAISVRSAIGSVGTGENRERVLAVNPTSYNLGVARGYQSFAQPTQPKAVSVGVRDMGMPDLSAFAPDKDEKAEKPGRFNSRIALEKEENAGRSPRTLEGAGDQSVDLSTSYRVVGSVNVTAGVRLSKDNNRLAPLTDGLEDDQAVYVGTRVSF</sequence>
<evidence type="ECO:0000256" key="1">
    <source>
        <dbReference type="SAM" id="MobiDB-lite"/>
    </source>
</evidence>
<keyword evidence="2" id="KW-0732">Signal</keyword>
<protein>
    <recommendedName>
        <fullName evidence="5">Porin</fullName>
    </recommendedName>
</protein>
<evidence type="ECO:0000256" key="2">
    <source>
        <dbReference type="SAM" id="SignalP"/>
    </source>
</evidence>
<name>A0ABS7J679_9SPHN</name>